<gene>
    <name evidence="2" type="ORF">GIB67_005425</name>
</gene>
<dbReference type="InterPro" id="IPR017451">
    <property type="entry name" value="F-box-assoc_interact_dom"/>
</dbReference>
<evidence type="ECO:0000259" key="1">
    <source>
        <dbReference type="PROSITE" id="PS50181"/>
    </source>
</evidence>
<dbReference type="SUPFAM" id="SSF81383">
    <property type="entry name" value="F-box domain"/>
    <property type="match status" value="1"/>
</dbReference>
<dbReference type="Pfam" id="PF08268">
    <property type="entry name" value="FBA_3"/>
    <property type="match status" value="1"/>
</dbReference>
<dbReference type="NCBIfam" id="TIGR01640">
    <property type="entry name" value="F_box_assoc_1"/>
    <property type="match status" value="1"/>
</dbReference>
<proteinExistence type="predicted"/>
<name>A0A7J7NHL6_9MAGN</name>
<reference evidence="2 3" key="1">
    <citation type="journal article" date="2020" name="IScience">
        <title>Genome Sequencing of the Endangered Kingdonia uniflora (Circaeasteraceae, Ranunculales) Reveals Potential Mechanisms of Evolutionary Specialization.</title>
        <authorList>
            <person name="Sun Y."/>
            <person name="Deng T."/>
            <person name="Zhang A."/>
            <person name="Moore M.J."/>
            <person name="Landis J.B."/>
            <person name="Lin N."/>
            <person name="Zhang H."/>
            <person name="Zhang X."/>
            <person name="Huang J."/>
            <person name="Zhang X."/>
            <person name="Sun H."/>
            <person name="Wang H."/>
        </authorList>
    </citation>
    <scope>NUCLEOTIDE SEQUENCE [LARGE SCALE GENOMIC DNA]</scope>
    <source>
        <strain evidence="2">TB1705</strain>
        <tissue evidence="2">Leaf</tissue>
    </source>
</reference>
<dbReference type="PROSITE" id="PS50181">
    <property type="entry name" value="FBOX"/>
    <property type="match status" value="1"/>
</dbReference>
<accession>A0A7J7NHL6</accession>
<evidence type="ECO:0000313" key="3">
    <source>
        <dbReference type="Proteomes" id="UP000541444"/>
    </source>
</evidence>
<keyword evidence="3" id="KW-1185">Reference proteome</keyword>
<dbReference type="PANTHER" id="PTHR31672:SF13">
    <property type="entry name" value="F-BOX PROTEIN CPR30-LIKE"/>
    <property type="match status" value="1"/>
</dbReference>
<feature type="domain" description="F-box" evidence="1">
    <location>
        <begin position="6"/>
        <end position="51"/>
    </location>
</feature>
<dbReference type="EMBL" id="JACGCM010000786">
    <property type="protein sequence ID" value="KAF6166563.1"/>
    <property type="molecule type" value="Genomic_DNA"/>
</dbReference>
<dbReference type="InterPro" id="IPR036047">
    <property type="entry name" value="F-box-like_dom_sf"/>
</dbReference>
<protein>
    <recommendedName>
        <fullName evidence="1">F-box domain-containing protein</fullName>
    </recommendedName>
</protein>
<dbReference type="Pfam" id="PF00646">
    <property type="entry name" value="F-box"/>
    <property type="match status" value="1"/>
</dbReference>
<dbReference type="Gene3D" id="1.20.1280.50">
    <property type="match status" value="1"/>
</dbReference>
<organism evidence="2 3">
    <name type="scientific">Kingdonia uniflora</name>
    <dbReference type="NCBI Taxonomy" id="39325"/>
    <lineage>
        <taxon>Eukaryota</taxon>
        <taxon>Viridiplantae</taxon>
        <taxon>Streptophyta</taxon>
        <taxon>Embryophyta</taxon>
        <taxon>Tracheophyta</taxon>
        <taxon>Spermatophyta</taxon>
        <taxon>Magnoliopsida</taxon>
        <taxon>Ranunculales</taxon>
        <taxon>Circaeasteraceae</taxon>
        <taxon>Kingdonia</taxon>
    </lineage>
</organism>
<dbReference type="PANTHER" id="PTHR31672">
    <property type="entry name" value="BNACNNG10540D PROTEIN"/>
    <property type="match status" value="1"/>
</dbReference>
<dbReference type="Proteomes" id="UP000541444">
    <property type="component" value="Unassembled WGS sequence"/>
</dbReference>
<feature type="non-terminal residue" evidence="2">
    <location>
        <position position="1"/>
    </location>
</feature>
<dbReference type="SMART" id="SM00256">
    <property type="entry name" value="FBOX"/>
    <property type="match status" value="1"/>
</dbReference>
<evidence type="ECO:0000313" key="2">
    <source>
        <dbReference type="EMBL" id="KAF6166563.1"/>
    </source>
</evidence>
<comment type="caution">
    <text evidence="2">The sequence shown here is derived from an EMBL/GenBank/DDBJ whole genome shotgun (WGS) entry which is preliminary data.</text>
</comment>
<dbReference type="OrthoDB" id="5319261at2759"/>
<dbReference type="InterPro" id="IPR013187">
    <property type="entry name" value="F-box-assoc_dom_typ3"/>
</dbReference>
<sequence>MTNQLGRGWIHVPNEVVTNILSRLPVKSLVRFRSVSKLWKSLIYDPYFIKLHHKRMKPTMVFIVSKPKSQESAITFFEDTAMSSSSFEHILGINIAGNGHATLPPCDGLVCVTTRDDPNTRSSYAIYLCNPSTREFKKLPWDSPNHPLESPCGICGLGFDSSTNKYKVLCYYDDIFPQKDYRDFKYEVLTLDFEVEKWRNIGGLPPPTQLPSSFQDEKFGFIPLPKSSEWKCREDMYFTGEYYEDCHLKVLDGYASIVDTMGKGRLDVWMLKDYTNHVWVKEYCIDFSRPVFANLHIFVSEIIGERFLFTHIFHNKMLVYDSRTEVITHFRDDKSLDFSYYVDSLVSVA</sequence>
<dbReference type="CDD" id="cd22157">
    <property type="entry name" value="F-box_AtFBW1-like"/>
    <property type="match status" value="1"/>
</dbReference>
<dbReference type="InterPro" id="IPR001810">
    <property type="entry name" value="F-box_dom"/>
</dbReference>
<dbReference type="AlphaFoldDB" id="A0A7J7NHL6"/>
<dbReference type="InterPro" id="IPR050796">
    <property type="entry name" value="SCF_F-box_component"/>
</dbReference>